<keyword evidence="3" id="KW-1185">Reference proteome</keyword>
<dbReference type="Pfam" id="PF07589">
    <property type="entry name" value="PEP-CTERM"/>
    <property type="match status" value="1"/>
</dbReference>
<dbReference type="InterPro" id="IPR013424">
    <property type="entry name" value="Ice-binding_C"/>
</dbReference>
<name>A0A1P8WDI0_9PLAN</name>
<evidence type="ECO:0000313" key="2">
    <source>
        <dbReference type="EMBL" id="APZ92126.1"/>
    </source>
</evidence>
<accession>A0A1P8WDI0</accession>
<dbReference type="AlphaFoldDB" id="A0A1P8WDI0"/>
<dbReference type="RefSeq" id="WP_077023784.1">
    <property type="nucleotide sequence ID" value="NZ_CP017641.1"/>
</dbReference>
<dbReference type="STRING" id="1891926.Fuma_01731"/>
<protein>
    <recommendedName>
        <fullName evidence="1">Ice-binding protein C-terminal domain-containing protein</fullName>
    </recommendedName>
</protein>
<dbReference type="NCBIfam" id="TIGR02595">
    <property type="entry name" value="PEP_CTERM"/>
    <property type="match status" value="1"/>
</dbReference>
<dbReference type="KEGG" id="fmr:Fuma_01731"/>
<evidence type="ECO:0000259" key="1">
    <source>
        <dbReference type="Pfam" id="PF07589"/>
    </source>
</evidence>
<evidence type="ECO:0000313" key="3">
    <source>
        <dbReference type="Proteomes" id="UP000187735"/>
    </source>
</evidence>
<organism evidence="2 3">
    <name type="scientific">Fuerstiella marisgermanici</name>
    <dbReference type="NCBI Taxonomy" id="1891926"/>
    <lineage>
        <taxon>Bacteria</taxon>
        <taxon>Pseudomonadati</taxon>
        <taxon>Planctomycetota</taxon>
        <taxon>Planctomycetia</taxon>
        <taxon>Planctomycetales</taxon>
        <taxon>Planctomycetaceae</taxon>
        <taxon>Fuerstiella</taxon>
    </lineage>
</organism>
<dbReference type="OrthoDB" id="507484at2"/>
<dbReference type="EMBL" id="CP017641">
    <property type="protein sequence ID" value="APZ92126.1"/>
    <property type="molecule type" value="Genomic_DNA"/>
</dbReference>
<proteinExistence type="predicted"/>
<sequence>MNSSSILTFTVLLTSFCGISEAGIIDSFEVGMQSVTANAANGNVSNLIENQDPSQLVNGERRLTIQGQMSVGSIVANVDTANGQLSFVSNNPAYTSPFLGRLMIEHVPGSRADVFDLSPFQNSSYVIDVGSANLGVIGPNFEATVGVSSPSGIQEQVIDFRSSPTPYSIVVPMSDFSGVDLSQAYSLRLDVTGLSSTANFTLDGISFTDTAAVPEPSTWIGSIAVFGLAGMMIRRKRRVA</sequence>
<reference evidence="2 3" key="1">
    <citation type="journal article" date="2016" name="Front. Microbiol.">
        <title>Fuerstia marisgermanicae gen. nov., sp. nov., an Unusual Member of the Phylum Planctomycetes from the German Wadden Sea.</title>
        <authorList>
            <person name="Kohn T."/>
            <person name="Heuer A."/>
            <person name="Jogler M."/>
            <person name="Vollmers J."/>
            <person name="Boedeker C."/>
            <person name="Bunk B."/>
            <person name="Rast P."/>
            <person name="Borchert D."/>
            <person name="Glockner I."/>
            <person name="Freese H.M."/>
            <person name="Klenk H.P."/>
            <person name="Overmann J."/>
            <person name="Kaster A.K."/>
            <person name="Rohde M."/>
            <person name="Wiegand S."/>
            <person name="Jogler C."/>
        </authorList>
    </citation>
    <scope>NUCLEOTIDE SEQUENCE [LARGE SCALE GENOMIC DNA]</scope>
    <source>
        <strain evidence="2 3">NH11</strain>
    </source>
</reference>
<gene>
    <name evidence="2" type="ORF">Fuma_01731</name>
</gene>
<feature type="domain" description="Ice-binding protein C-terminal" evidence="1">
    <location>
        <begin position="212"/>
        <end position="236"/>
    </location>
</feature>
<dbReference type="Proteomes" id="UP000187735">
    <property type="component" value="Chromosome"/>
</dbReference>